<evidence type="ECO:0000259" key="1">
    <source>
        <dbReference type="Pfam" id="PF01965"/>
    </source>
</evidence>
<keyword evidence="2" id="KW-0315">Glutamine amidotransferase</keyword>
<keyword evidence="3" id="KW-1185">Reference proteome</keyword>
<dbReference type="CDD" id="cd03139">
    <property type="entry name" value="GATase1_PfpI_2"/>
    <property type="match status" value="1"/>
</dbReference>
<gene>
    <name evidence="2" type="ORF">BDN71DRAFT_1509835</name>
</gene>
<comment type="caution">
    <text evidence="2">The sequence shown here is derived from an EMBL/GenBank/DDBJ whole genome shotgun (WGS) entry which is preliminary data.</text>
</comment>
<dbReference type="PANTHER" id="PTHR43130">
    <property type="entry name" value="ARAC-FAMILY TRANSCRIPTIONAL REGULATOR"/>
    <property type="match status" value="1"/>
</dbReference>
<protein>
    <submittedName>
        <fullName evidence="2">Class I glutamine amidotransferase-like protein</fullName>
    </submittedName>
</protein>
<evidence type="ECO:0000313" key="2">
    <source>
        <dbReference type="EMBL" id="KAF9492044.1"/>
    </source>
</evidence>
<dbReference type="SUPFAM" id="SSF52317">
    <property type="entry name" value="Class I glutamine amidotransferase-like"/>
    <property type="match status" value="1"/>
</dbReference>
<proteinExistence type="predicted"/>
<evidence type="ECO:0000313" key="3">
    <source>
        <dbReference type="Proteomes" id="UP000807025"/>
    </source>
</evidence>
<dbReference type="OrthoDB" id="543156at2759"/>
<dbReference type="Gene3D" id="3.40.50.880">
    <property type="match status" value="1"/>
</dbReference>
<organism evidence="2 3">
    <name type="scientific">Pleurotus eryngii</name>
    <name type="common">Boletus of the steppes</name>
    <dbReference type="NCBI Taxonomy" id="5323"/>
    <lineage>
        <taxon>Eukaryota</taxon>
        <taxon>Fungi</taxon>
        <taxon>Dikarya</taxon>
        <taxon>Basidiomycota</taxon>
        <taxon>Agaricomycotina</taxon>
        <taxon>Agaricomycetes</taxon>
        <taxon>Agaricomycetidae</taxon>
        <taxon>Agaricales</taxon>
        <taxon>Pleurotineae</taxon>
        <taxon>Pleurotaceae</taxon>
        <taxon>Pleurotus</taxon>
    </lineage>
</organism>
<dbReference type="InterPro" id="IPR002818">
    <property type="entry name" value="DJ-1/PfpI"/>
</dbReference>
<dbReference type="Proteomes" id="UP000807025">
    <property type="component" value="Unassembled WGS sequence"/>
</dbReference>
<sequence length="232" mass="25622">MSVPVNLRLAVCLFDDVTSLDYQGPIALFGFLEPEVVKVLPAFKNSTPPKYTFEISYLAHTLDPVKSSPGPLVVPSRTYDEIKDDEQFDLILIPGGPSARPDSVPKSLLNFIIRQAPGAKHILTVCTGSWVLAGTGLLRGKKATTNKSYFNFVVKSTETEGIEWIPKARFVINDDDNRKIWTSSGVTAGMDMANAFLEYLLGKEVTKVIRGVIELSAKEEDEDEFAAYYNLV</sequence>
<dbReference type="EMBL" id="MU154608">
    <property type="protein sequence ID" value="KAF9492044.1"/>
    <property type="molecule type" value="Genomic_DNA"/>
</dbReference>
<dbReference type="PANTHER" id="PTHR43130:SF15">
    <property type="entry name" value="THIJ_PFPI FAMILY PROTEIN (AFU_ORTHOLOGUE AFUA_5G14240)"/>
    <property type="match status" value="1"/>
</dbReference>
<dbReference type="InterPro" id="IPR052158">
    <property type="entry name" value="INH-QAR"/>
</dbReference>
<reference evidence="2" key="1">
    <citation type="submission" date="2020-11" db="EMBL/GenBank/DDBJ databases">
        <authorList>
            <consortium name="DOE Joint Genome Institute"/>
            <person name="Ahrendt S."/>
            <person name="Riley R."/>
            <person name="Andreopoulos W."/>
            <person name="Labutti K."/>
            <person name="Pangilinan J."/>
            <person name="Ruiz-Duenas F.J."/>
            <person name="Barrasa J.M."/>
            <person name="Sanchez-Garcia M."/>
            <person name="Camarero S."/>
            <person name="Miyauchi S."/>
            <person name="Serrano A."/>
            <person name="Linde D."/>
            <person name="Babiker R."/>
            <person name="Drula E."/>
            <person name="Ayuso-Fernandez I."/>
            <person name="Pacheco R."/>
            <person name="Padilla G."/>
            <person name="Ferreira P."/>
            <person name="Barriuso J."/>
            <person name="Kellner H."/>
            <person name="Castanera R."/>
            <person name="Alfaro M."/>
            <person name="Ramirez L."/>
            <person name="Pisabarro A.G."/>
            <person name="Kuo A."/>
            <person name="Tritt A."/>
            <person name="Lipzen A."/>
            <person name="He G."/>
            <person name="Yan M."/>
            <person name="Ng V."/>
            <person name="Cullen D."/>
            <person name="Martin F."/>
            <person name="Rosso M.-N."/>
            <person name="Henrissat B."/>
            <person name="Hibbett D."/>
            <person name="Martinez A.T."/>
            <person name="Grigoriev I.V."/>
        </authorList>
    </citation>
    <scope>NUCLEOTIDE SEQUENCE</scope>
    <source>
        <strain evidence="2">ATCC 90797</strain>
    </source>
</reference>
<accession>A0A9P5ZTH4</accession>
<name>A0A9P5ZTH4_PLEER</name>
<dbReference type="Pfam" id="PF01965">
    <property type="entry name" value="DJ-1_PfpI"/>
    <property type="match status" value="1"/>
</dbReference>
<feature type="domain" description="DJ-1/PfpI" evidence="1">
    <location>
        <begin position="10"/>
        <end position="198"/>
    </location>
</feature>
<dbReference type="AlphaFoldDB" id="A0A9P5ZTH4"/>
<dbReference type="InterPro" id="IPR029062">
    <property type="entry name" value="Class_I_gatase-like"/>
</dbReference>